<dbReference type="EMBL" id="JAKOAV010000025">
    <property type="protein sequence ID" value="MDF9409197.1"/>
    <property type="molecule type" value="Genomic_DNA"/>
</dbReference>
<protein>
    <submittedName>
        <fullName evidence="2">Uncharacterized protein</fullName>
    </submittedName>
</protein>
<reference evidence="2" key="1">
    <citation type="submission" date="2022-02" db="EMBL/GenBank/DDBJ databases">
        <authorList>
            <person name="Leng L."/>
        </authorList>
    </citation>
    <scope>NUCLEOTIDE SEQUENCE</scope>
    <source>
        <strain evidence="2">JI</strain>
    </source>
</reference>
<proteinExistence type="predicted"/>
<name>A0A9X4H6D8_9FIRM</name>
<dbReference type="Proteomes" id="UP001154312">
    <property type="component" value="Unassembled WGS sequence"/>
</dbReference>
<evidence type="ECO:0000313" key="3">
    <source>
        <dbReference type="Proteomes" id="UP001154312"/>
    </source>
</evidence>
<organism evidence="2 3">
    <name type="scientific">Pelotomaculum isophthalicicum JI</name>
    <dbReference type="NCBI Taxonomy" id="947010"/>
    <lineage>
        <taxon>Bacteria</taxon>
        <taxon>Bacillati</taxon>
        <taxon>Bacillota</taxon>
        <taxon>Clostridia</taxon>
        <taxon>Eubacteriales</taxon>
        <taxon>Desulfotomaculaceae</taxon>
        <taxon>Pelotomaculum</taxon>
    </lineage>
</organism>
<dbReference type="AlphaFoldDB" id="A0A9X4H6D8"/>
<keyword evidence="1" id="KW-0812">Transmembrane</keyword>
<dbReference type="RefSeq" id="WP_277444641.1">
    <property type="nucleotide sequence ID" value="NZ_JAKOAV010000025.1"/>
</dbReference>
<keyword evidence="1" id="KW-0472">Membrane</keyword>
<keyword evidence="1" id="KW-1133">Transmembrane helix</keyword>
<comment type="caution">
    <text evidence="2">The sequence shown here is derived from an EMBL/GenBank/DDBJ whole genome shotgun (WGS) entry which is preliminary data.</text>
</comment>
<evidence type="ECO:0000256" key="1">
    <source>
        <dbReference type="SAM" id="Phobius"/>
    </source>
</evidence>
<feature type="transmembrane region" description="Helical" evidence="1">
    <location>
        <begin position="32"/>
        <end position="52"/>
    </location>
</feature>
<evidence type="ECO:0000313" key="2">
    <source>
        <dbReference type="EMBL" id="MDF9409197.1"/>
    </source>
</evidence>
<sequence length="56" mass="6454">MKWLLLLIPLAVAYYTCTYGRWALKNGYRRGGVGVFFLAAFVLALAVFALFFKREF</sequence>
<keyword evidence="3" id="KW-1185">Reference proteome</keyword>
<accession>A0A9X4H6D8</accession>
<gene>
    <name evidence="2" type="ORF">L7E55_12660</name>
</gene>